<dbReference type="GO" id="GO:0022857">
    <property type="term" value="F:transmembrane transporter activity"/>
    <property type="evidence" value="ECO:0007669"/>
    <property type="project" value="InterPro"/>
</dbReference>
<dbReference type="PANTHER" id="PTHR23513">
    <property type="entry name" value="INTEGRAL MEMBRANE EFFLUX PROTEIN-RELATED"/>
    <property type="match status" value="1"/>
</dbReference>
<evidence type="ECO:0000313" key="9">
    <source>
        <dbReference type="EMBL" id="NEG71449.1"/>
    </source>
</evidence>
<feature type="transmembrane region" description="Helical" evidence="7">
    <location>
        <begin position="217"/>
        <end position="236"/>
    </location>
</feature>
<keyword evidence="5 7" id="KW-0472">Membrane</keyword>
<accession>A0A6L4X1Q7</accession>
<dbReference type="EMBL" id="WBSM01000002">
    <property type="protein sequence ID" value="KAB8288688.1"/>
    <property type="molecule type" value="Genomic_DNA"/>
</dbReference>
<comment type="caution">
    <text evidence="8">The sequence shown here is derived from an EMBL/GenBank/DDBJ whole genome shotgun (WGS) entry which is preliminary data.</text>
</comment>
<feature type="transmembrane region" description="Helical" evidence="7">
    <location>
        <begin position="333"/>
        <end position="356"/>
    </location>
</feature>
<sequence length="456" mass="47111">MTRTDNPASVVPTAAPTRAAASSTSAASFTTPPTNSTTSSTPPHSPLLSRDFILLVAGQGISLFGNMMLRFAMSMWVLDETGSATAFASVLAVSIIPTIALSPFGGVLADRMNRRTIMVALDAASGVLVLAGMLAFAAFGFSLAAIAVMQIALAVLGAFETPTVQAALPQMFRAHGPVIMRQAMAVINQVQQLSSLLPSFLGGVLYAAVGIRPMMTVTIVSFAVAAALECFIRLAAPDRTADGDRLPTPIEDLKNGLHFLVYERPAVFQLALYAAAINLVTIGYSGVGFAYTIRTVLGFDATVYGIADGLVGVAGVAGTLIAGLCAARLSMRYLPAATAVFALTALPQGVAFVLPIGPNARLAVLVTGTCLSMIAACFTNLIAVPAIQLSTPEAMIGKVMAMFGALCMCAQPLGQMMYGWAYDRMPVAAVLLASAAALAMGAVAVIPIARRLGNWG</sequence>
<feature type="transmembrane region" description="Helical" evidence="7">
    <location>
        <begin position="427"/>
        <end position="449"/>
    </location>
</feature>
<gene>
    <name evidence="8" type="ORF">DSM100688_0690</name>
    <name evidence="9" type="ORF">GFD24_04295</name>
</gene>
<dbReference type="SUPFAM" id="SSF103473">
    <property type="entry name" value="MFS general substrate transporter"/>
    <property type="match status" value="1"/>
</dbReference>
<reference evidence="9 10" key="1">
    <citation type="submission" date="2019-10" db="EMBL/GenBank/DDBJ databases">
        <title>Bifidobacterium from non-human primates.</title>
        <authorList>
            <person name="Modesto M."/>
        </authorList>
    </citation>
    <scope>NUCLEOTIDE SEQUENCE [LARGE SCALE GENOMIC DNA]</scope>
    <source>
        <strain evidence="9 10">TREM</strain>
    </source>
</reference>
<feature type="transmembrane region" description="Helical" evidence="7">
    <location>
        <begin position="270"/>
        <end position="291"/>
    </location>
</feature>
<proteinExistence type="predicted"/>
<protein>
    <submittedName>
        <fullName evidence="8">MFS transporter</fullName>
    </submittedName>
</protein>
<feature type="transmembrane region" description="Helical" evidence="7">
    <location>
        <begin position="52"/>
        <end position="73"/>
    </location>
</feature>
<evidence type="ECO:0000256" key="5">
    <source>
        <dbReference type="ARBA" id="ARBA00023136"/>
    </source>
</evidence>
<dbReference type="CDD" id="cd06173">
    <property type="entry name" value="MFS_MefA_like"/>
    <property type="match status" value="1"/>
</dbReference>
<dbReference type="PANTHER" id="PTHR23513:SF11">
    <property type="entry name" value="STAPHYLOFERRIN A TRANSPORTER"/>
    <property type="match status" value="1"/>
</dbReference>
<keyword evidence="2" id="KW-1003">Cell membrane</keyword>
<organism evidence="8 11">
    <name type="scientific">Bifidobacterium ramosum</name>
    <dbReference type="NCBI Taxonomy" id="1798158"/>
    <lineage>
        <taxon>Bacteria</taxon>
        <taxon>Bacillati</taxon>
        <taxon>Actinomycetota</taxon>
        <taxon>Actinomycetes</taxon>
        <taxon>Bifidobacteriales</taxon>
        <taxon>Bifidobacteriaceae</taxon>
        <taxon>Bifidobacterium</taxon>
    </lineage>
</organism>
<dbReference type="RefSeq" id="WP_152357788.1">
    <property type="nucleotide sequence ID" value="NZ_WBSM01000002.1"/>
</dbReference>
<dbReference type="Gene3D" id="1.20.1250.20">
    <property type="entry name" value="MFS general substrate transporter like domains"/>
    <property type="match status" value="1"/>
</dbReference>
<keyword evidence="4 7" id="KW-1133">Transmembrane helix</keyword>
<comment type="subcellular location">
    <subcellularLocation>
        <location evidence="1">Cell membrane</location>
        <topology evidence="1">Multi-pass membrane protein</topology>
    </subcellularLocation>
</comment>
<feature type="transmembrane region" description="Helical" evidence="7">
    <location>
        <begin position="303"/>
        <end position="326"/>
    </location>
</feature>
<evidence type="ECO:0000256" key="7">
    <source>
        <dbReference type="SAM" id="Phobius"/>
    </source>
</evidence>
<dbReference type="OrthoDB" id="69054at2"/>
<feature type="transmembrane region" description="Helical" evidence="7">
    <location>
        <begin position="399"/>
        <end position="421"/>
    </location>
</feature>
<feature type="transmembrane region" description="Helical" evidence="7">
    <location>
        <begin position="362"/>
        <end position="387"/>
    </location>
</feature>
<dbReference type="Pfam" id="PF07690">
    <property type="entry name" value="MFS_1"/>
    <property type="match status" value="1"/>
</dbReference>
<dbReference type="Proteomes" id="UP000469943">
    <property type="component" value="Unassembled WGS sequence"/>
</dbReference>
<feature type="transmembrane region" description="Helical" evidence="7">
    <location>
        <begin position="121"/>
        <end position="145"/>
    </location>
</feature>
<evidence type="ECO:0000256" key="6">
    <source>
        <dbReference type="SAM" id="MobiDB-lite"/>
    </source>
</evidence>
<dbReference type="Proteomes" id="UP000482084">
    <property type="component" value="Unassembled WGS sequence"/>
</dbReference>
<reference evidence="8 11" key="2">
    <citation type="submission" date="2019-10" db="EMBL/GenBank/DDBJ databases">
        <title>Characterization of the phylogenetic diversity of two novel species belonging to the genus Bifidobacterium: Bifidobacterium cebidarum sp. nov. and Bifidobacterium leontopitheci sp. nov.</title>
        <authorList>
            <person name="Lugli G.A."/>
            <person name="Duranti S."/>
            <person name="Milani C."/>
            <person name="Turroni F."/>
            <person name="Ventura M."/>
        </authorList>
    </citation>
    <scope>NUCLEOTIDE SEQUENCE [LARGE SCALE GENOMIC DNA]</scope>
    <source>
        <strain evidence="8 11">DSM 100688</strain>
    </source>
</reference>
<evidence type="ECO:0000313" key="8">
    <source>
        <dbReference type="EMBL" id="KAB8288688.1"/>
    </source>
</evidence>
<dbReference type="GO" id="GO:0005886">
    <property type="term" value="C:plasma membrane"/>
    <property type="evidence" value="ECO:0007669"/>
    <property type="project" value="UniProtKB-SubCell"/>
</dbReference>
<feature type="transmembrane region" description="Helical" evidence="7">
    <location>
        <begin position="193"/>
        <end position="211"/>
    </location>
</feature>
<evidence type="ECO:0000256" key="2">
    <source>
        <dbReference type="ARBA" id="ARBA00022475"/>
    </source>
</evidence>
<dbReference type="AlphaFoldDB" id="A0A6L4X1Q7"/>
<evidence type="ECO:0000256" key="4">
    <source>
        <dbReference type="ARBA" id="ARBA00022989"/>
    </source>
</evidence>
<evidence type="ECO:0000256" key="1">
    <source>
        <dbReference type="ARBA" id="ARBA00004651"/>
    </source>
</evidence>
<evidence type="ECO:0000313" key="11">
    <source>
        <dbReference type="Proteomes" id="UP000482084"/>
    </source>
</evidence>
<feature type="transmembrane region" description="Helical" evidence="7">
    <location>
        <begin position="85"/>
        <end position="109"/>
    </location>
</feature>
<name>A0A6L4X1Q7_9BIFI</name>
<evidence type="ECO:0000256" key="3">
    <source>
        <dbReference type="ARBA" id="ARBA00022692"/>
    </source>
</evidence>
<feature type="compositionally biased region" description="Low complexity" evidence="6">
    <location>
        <begin position="7"/>
        <end position="42"/>
    </location>
</feature>
<feature type="region of interest" description="Disordered" evidence="6">
    <location>
        <begin position="1"/>
        <end position="44"/>
    </location>
</feature>
<keyword evidence="11" id="KW-1185">Reference proteome</keyword>
<dbReference type="InterPro" id="IPR036259">
    <property type="entry name" value="MFS_trans_sf"/>
</dbReference>
<dbReference type="InterPro" id="IPR011701">
    <property type="entry name" value="MFS"/>
</dbReference>
<evidence type="ECO:0000313" key="10">
    <source>
        <dbReference type="Proteomes" id="UP000469943"/>
    </source>
</evidence>
<keyword evidence="3 7" id="KW-0812">Transmembrane</keyword>
<dbReference type="EMBL" id="WHZX01000002">
    <property type="protein sequence ID" value="NEG71449.1"/>
    <property type="molecule type" value="Genomic_DNA"/>
</dbReference>